<evidence type="ECO:0000313" key="3">
    <source>
        <dbReference type="Proteomes" id="UP001500131"/>
    </source>
</evidence>
<protein>
    <submittedName>
        <fullName evidence="2">Uncharacterized protein</fullName>
    </submittedName>
</protein>
<sequence length="66" mass="6438">MLGPSDSERAAQMFEGASGADAAEVSRLSASTDTVGAVYSGVFTSAASATDVLVHGLTSDGAIAMA</sequence>
<proteinExistence type="predicted"/>
<evidence type="ECO:0000256" key="1">
    <source>
        <dbReference type="SAM" id="MobiDB-lite"/>
    </source>
</evidence>
<evidence type="ECO:0000313" key="2">
    <source>
        <dbReference type="EMBL" id="KAL0496684.1"/>
    </source>
</evidence>
<dbReference type="Proteomes" id="UP001500131">
    <property type="component" value="Unassembled WGS sequence"/>
</dbReference>
<gene>
    <name evidence="2" type="ORF">Q4I31_006513</name>
</gene>
<feature type="region of interest" description="Disordered" evidence="1">
    <location>
        <begin position="1"/>
        <end position="25"/>
    </location>
</feature>
<name>A0AAW3A0W6_9TRYP</name>
<dbReference type="AlphaFoldDB" id="A0AAW3A0W6"/>
<organism evidence="2 3">
    <name type="scientific">Leishmania lindenbergi</name>
    <dbReference type="NCBI Taxonomy" id="651832"/>
    <lineage>
        <taxon>Eukaryota</taxon>
        <taxon>Discoba</taxon>
        <taxon>Euglenozoa</taxon>
        <taxon>Kinetoplastea</taxon>
        <taxon>Metakinetoplastina</taxon>
        <taxon>Trypanosomatida</taxon>
        <taxon>Trypanosomatidae</taxon>
        <taxon>Leishmaniinae</taxon>
        <taxon>Leishmania</taxon>
    </lineage>
</organism>
<dbReference type="EMBL" id="JBAMZK010000034">
    <property type="protein sequence ID" value="KAL0496684.1"/>
    <property type="molecule type" value="Genomic_DNA"/>
</dbReference>
<reference evidence="2 3" key="1">
    <citation type="submission" date="2024-02" db="EMBL/GenBank/DDBJ databases">
        <title>FIRST GENOME SEQUENCES OF Leishmania (Viannia) shawi, Leishmania (Viannia) lindenbergi AND Leishmania (Viannia) utingensis.</title>
        <authorList>
            <person name="Resadore F."/>
            <person name="Custodio M.G.F."/>
            <person name="Boite M.C."/>
            <person name="Cupolillo E."/>
            <person name="Ferreira G.E.M."/>
        </authorList>
    </citation>
    <scope>NUCLEOTIDE SEQUENCE [LARGE SCALE GENOMIC DNA]</scope>
    <source>
        <strain evidence="2 3">MHOM/BR/1966/M15733</strain>
    </source>
</reference>
<comment type="caution">
    <text evidence="2">The sequence shown here is derived from an EMBL/GenBank/DDBJ whole genome shotgun (WGS) entry which is preliminary data.</text>
</comment>
<keyword evidence="3" id="KW-1185">Reference proteome</keyword>
<accession>A0AAW3A0W6</accession>